<gene>
    <name evidence="8" type="ORF">P5673_016963</name>
</gene>
<sequence>MDPEDNSEITEQDNEILEDDAVEVLQLDDEEAMFEDDLAIQVEDIDVDEDDDADEKDDAELRFEKHSASVFSVAIDPVSSSLAVTGGEDDKAFIWRVQNGETLLECQGHKDSIICTAFSHDSKFVATGDMSGLIIVWDIAAKKQVWNFETTDLEWLQWHSQANVLLAGTVDGSVWMWKIPSGDCKTFQSHGSRSTCGVMMKDGKRAAVGYEDGSLKLWDLRQGLHSFHLSDGTAHTRSITCVDTHRDNMLVATGSEDSSVKIVHTNSGKVLTTLSAGFQSSDADSLPSIEAVGFSPLQPILATASLSGVLGLWDLSSYRLRQRCKHAGGIVRLQWDPDAPLVYTGCLDGVVRAWDCRSGNCEQEWYGHKGEILDFAVAGDGSFLLTGSADSTARVFTLQTPER</sequence>
<protein>
    <recommendedName>
        <fullName evidence="6">Angio-associated migratory cell protein</fullName>
    </recommendedName>
</protein>
<dbReference type="PROSITE" id="PS50082">
    <property type="entry name" value="WD_REPEATS_2"/>
    <property type="match status" value="6"/>
</dbReference>
<evidence type="ECO:0000256" key="1">
    <source>
        <dbReference type="ARBA" id="ARBA00004496"/>
    </source>
</evidence>
<feature type="repeat" description="WD" evidence="7">
    <location>
        <begin position="106"/>
        <end position="147"/>
    </location>
</feature>
<dbReference type="Pfam" id="PF00400">
    <property type="entry name" value="WD40"/>
    <property type="match status" value="6"/>
</dbReference>
<reference evidence="8" key="2">
    <citation type="journal article" date="2023" name="Science">
        <title>Genomic signatures of disease resistance in endangered staghorn corals.</title>
        <authorList>
            <person name="Vollmer S.V."/>
            <person name="Selwyn J.D."/>
            <person name="Despard B.A."/>
            <person name="Roesel C.L."/>
        </authorList>
    </citation>
    <scope>NUCLEOTIDE SEQUENCE</scope>
    <source>
        <strain evidence="8">K2</strain>
    </source>
</reference>
<dbReference type="PROSITE" id="PS50294">
    <property type="entry name" value="WD_REPEATS_REGION"/>
    <property type="match status" value="4"/>
</dbReference>
<dbReference type="AlphaFoldDB" id="A0AAD9QGM5"/>
<accession>A0AAD9QGM5</accession>
<comment type="subcellular location">
    <subcellularLocation>
        <location evidence="1">Cytoplasm</location>
    </subcellularLocation>
</comment>
<evidence type="ECO:0000256" key="2">
    <source>
        <dbReference type="ARBA" id="ARBA00022490"/>
    </source>
</evidence>
<feature type="repeat" description="WD" evidence="7">
    <location>
        <begin position="323"/>
        <end position="364"/>
    </location>
</feature>
<dbReference type="CDD" id="cd00200">
    <property type="entry name" value="WD40"/>
    <property type="match status" value="1"/>
</dbReference>
<dbReference type="InterPro" id="IPR036322">
    <property type="entry name" value="WD40_repeat_dom_sf"/>
</dbReference>
<dbReference type="InterPro" id="IPR051179">
    <property type="entry name" value="WD_repeat_multifunction"/>
</dbReference>
<feature type="repeat" description="WD" evidence="7">
    <location>
        <begin position="63"/>
        <end position="105"/>
    </location>
</feature>
<evidence type="ECO:0000256" key="5">
    <source>
        <dbReference type="ARBA" id="ARBA00059273"/>
    </source>
</evidence>
<keyword evidence="9" id="KW-1185">Reference proteome</keyword>
<dbReference type="InterPro" id="IPR015943">
    <property type="entry name" value="WD40/YVTN_repeat-like_dom_sf"/>
</dbReference>
<keyword evidence="4" id="KW-0677">Repeat</keyword>
<keyword evidence="3 7" id="KW-0853">WD repeat</keyword>
<dbReference type="PANTHER" id="PTHR19857:SF8">
    <property type="entry name" value="ANGIO-ASSOCIATED MIGRATORY CELL PROTEIN"/>
    <property type="match status" value="1"/>
</dbReference>
<comment type="function">
    <text evidence="5">Plays a role in angiogenesis and cell migration. In smooth muscle cell migration, may act through the RhoA pathway.</text>
</comment>
<dbReference type="PANTHER" id="PTHR19857">
    <property type="entry name" value="MITOCHONDRIAL DIVISION PROTEIN 1-RELATED"/>
    <property type="match status" value="1"/>
</dbReference>
<dbReference type="Gene3D" id="2.130.10.10">
    <property type="entry name" value="YVTN repeat-like/Quinoprotein amine dehydrogenase"/>
    <property type="match status" value="1"/>
</dbReference>
<keyword evidence="2" id="KW-0963">Cytoplasm</keyword>
<evidence type="ECO:0000256" key="7">
    <source>
        <dbReference type="PROSITE-ProRule" id="PRU00221"/>
    </source>
</evidence>
<dbReference type="EMBL" id="JARQWQ010000036">
    <property type="protein sequence ID" value="KAK2560586.1"/>
    <property type="molecule type" value="Genomic_DNA"/>
</dbReference>
<proteinExistence type="predicted"/>
<evidence type="ECO:0000256" key="4">
    <source>
        <dbReference type="ARBA" id="ARBA00022737"/>
    </source>
</evidence>
<feature type="repeat" description="WD" evidence="7">
    <location>
        <begin position="365"/>
        <end position="403"/>
    </location>
</feature>
<evidence type="ECO:0000313" key="8">
    <source>
        <dbReference type="EMBL" id="KAK2560586.1"/>
    </source>
</evidence>
<evidence type="ECO:0000256" key="6">
    <source>
        <dbReference type="ARBA" id="ARBA00072425"/>
    </source>
</evidence>
<evidence type="ECO:0000313" key="9">
    <source>
        <dbReference type="Proteomes" id="UP001249851"/>
    </source>
</evidence>
<name>A0AAD9QGM5_ACRCE</name>
<reference evidence="8" key="1">
    <citation type="journal article" date="2023" name="G3 (Bethesda)">
        <title>Whole genome assembly and annotation of the endangered Caribbean coral Acropora cervicornis.</title>
        <authorList>
            <person name="Selwyn J.D."/>
            <person name="Vollmer S.V."/>
        </authorList>
    </citation>
    <scope>NUCLEOTIDE SEQUENCE</scope>
    <source>
        <strain evidence="8">K2</strain>
    </source>
</reference>
<dbReference type="SMART" id="SM00320">
    <property type="entry name" value="WD40"/>
    <property type="match status" value="8"/>
</dbReference>
<dbReference type="InterPro" id="IPR001680">
    <property type="entry name" value="WD40_rpt"/>
</dbReference>
<dbReference type="SUPFAM" id="SSF50978">
    <property type="entry name" value="WD40 repeat-like"/>
    <property type="match status" value="1"/>
</dbReference>
<feature type="repeat" description="WD" evidence="7">
    <location>
        <begin position="232"/>
        <end position="273"/>
    </location>
</feature>
<dbReference type="FunFam" id="2.130.10.10:FF:000074">
    <property type="entry name" value="Angio-associated migratory cell protein-like protein"/>
    <property type="match status" value="1"/>
</dbReference>
<organism evidence="8 9">
    <name type="scientific">Acropora cervicornis</name>
    <name type="common">Staghorn coral</name>
    <dbReference type="NCBI Taxonomy" id="6130"/>
    <lineage>
        <taxon>Eukaryota</taxon>
        <taxon>Metazoa</taxon>
        <taxon>Cnidaria</taxon>
        <taxon>Anthozoa</taxon>
        <taxon>Hexacorallia</taxon>
        <taxon>Scleractinia</taxon>
        <taxon>Astrocoeniina</taxon>
        <taxon>Acroporidae</taxon>
        <taxon>Acropora</taxon>
    </lineage>
</organism>
<dbReference type="Proteomes" id="UP001249851">
    <property type="component" value="Unassembled WGS sequence"/>
</dbReference>
<comment type="caution">
    <text evidence="8">The sequence shown here is derived from an EMBL/GenBank/DDBJ whole genome shotgun (WGS) entry which is preliminary data.</text>
</comment>
<evidence type="ECO:0000256" key="3">
    <source>
        <dbReference type="ARBA" id="ARBA00022574"/>
    </source>
</evidence>
<feature type="repeat" description="WD" evidence="7">
    <location>
        <begin position="187"/>
        <end position="223"/>
    </location>
</feature>
<dbReference type="GO" id="GO:0005737">
    <property type="term" value="C:cytoplasm"/>
    <property type="evidence" value="ECO:0007669"/>
    <property type="project" value="UniProtKB-SubCell"/>
</dbReference>